<evidence type="ECO:0000256" key="1">
    <source>
        <dbReference type="ARBA" id="ARBA00004651"/>
    </source>
</evidence>
<keyword evidence="9 10" id="KW-0472">Membrane</keyword>
<keyword evidence="3" id="KW-0813">Transport</keyword>
<dbReference type="GO" id="GO:0005886">
    <property type="term" value="C:plasma membrane"/>
    <property type="evidence" value="ECO:0007669"/>
    <property type="project" value="UniProtKB-SubCell"/>
</dbReference>
<dbReference type="InterPro" id="IPR027417">
    <property type="entry name" value="P-loop_NTPase"/>
</dbReference>
<dbReference type="GO" id="GO:0006508">
    <property type="term" value="P:proteolysis"/>
    <property type="evidence" value="ECO:0007669"/>
    <property type="project" value="InterPro"/>
</dbReference>
<dbReference type="OrthoDB" id="9787557at2"/>
<dbReference type="RefSeq" id="WP_110030218.1">
    <property type="nucleotide sequence ID" value="NZ_QGTR01000001.1"/>
</dbReference>
<dbReference type="Gene3D" id="1.20.1560.10">
    <property type="entry name" value="ABC transporter type 1, transmembrane domain"/>
    <property type="match status" value="1"/>
</dbReference>
<dbReference type="FunFam" id="3.40.50.300:FF:000299">
    <property type="entry name" value="ABC transporter ATP-binding protein/permease"/>
    <property type="match status" value="1"/>
</dbReference>
<comment type="caution">
    <text evidence="14">The sequence shown here is derived from an EMBL/GenBank/DDBJ whole genome shotgun (WGS) entry which is preliminary data.</text>
</comment>
<dbReference type="EMBL" id="QGTR01000001">
    <property type="protein sequence ID" value="PWW03695.1"/>
    <property type="molecule type" value="Genomic_DNA"/>
</dbReference>
<keyword evidence="5 10" id="KW-0812">Transmembrane</keyword>
<evidence type="ECO:0000256" key="9">
    <source>
        <dbReference type="ARBA" id="ARBA00023136"/>
    </source>
</evidence>
<dbReference type="PANTHER" id="PTHR24221">
    <property type="entry name" value="ATP-BINDING CASSETTE SUB-FAMILY B"/>
    <property type="match status" value="1"/>
</dbReference>
<dbReference type="GO" id="GO:0140359">
    <property type="term" value="F:ABC-type transporter activity"/>
    <property type="evidence" value="ECO:0007669"/>
    <property type="project" value="InterPro"/>
</dbReference>
<dbReference type="NCBIfam" id="TIGR01846">
    <property type="entry name" value="type_I_sec_HlyB"/>
    <property type="match status" value="1"/>
</dbReference>
<dbReference type="PROSITE" id="PS00211">
    <property type="entry name" value="ABC_TRANSPORTER_1"/>
    <property type="match status" value="1"/>
</dbReference>
<dbReference type="Gene3D" id="3.40.50.300">
    <property type="entry name" value="P-loop containing nucleotide triphosphate hydrolases"/>
    <property type="match status" value="1"/>
</dbReference>
<evidence type="ECO:0000256" key="7">
    <source>
        <dbReference type="ARBA" id="ARBA00022840"/>
    </source>
</evidence>
<dbReference type="InterPro" id="IPR036640">
    <property type="entry name" value="ABC1_TM_sf"/>
</dbReference>
<feature type="transmembrane region" description="Helical" evidence="10">
    <location>
        <begin position="268"/>
        <end position="293"/>
    </location>
</feature>
<evidence type="ECO:0000256" key="10">
    <source>
        <dbReference type="SAM" id="Phobius"/>
    </source>
</evidence>
<dbReference type="SUPFAM" id="SSF90123">
    <property type="entry name" value="ABC transporter transmembrane region"/>
    <property type="match status" value="1"/>
</dbReference>
<evidence type="ECO:0000313" key="15">
    <source>
        <dbReference type="Proteomes" id="UP000246352"/>
    </source>
</evidence>
<accession>A0A317PSI2</accession>
<name>A0A317PSI2_9HYPH</name>
<evidence type="ECO:0000256" key="2">
    <source>
        <dbReference type="ARBA" id="ARBA00005417"/>
    </source>
</evidence>
<evidence type="ECO:0000256" key="8">
    <source>
        <dbReference type="ARBA" id="ARBA00022989"/>
    </source>
</evidence>
<keyword evidence="4" id="KW-1003">Cell membrane</keyword>
<dbReference type="GO" id="GO:0034040">
    <property type="term" value="F:ATPase-coupled lipid transmembrane transporter activity"/>
    <property type="evidence" value="ECO:0007669"/>
    <property type="project" value="TreeGrafter"/>
</dbReference>
<evidence type="ECO:0000259" key="13">
    <source>
        <dbReference type="PROSITE" id="PS50990"/>
    </source>
</evidence>
<evidence type="ECO:0000256" key="5">
    <source>
        <dbReference type="ARBA" id="ARBA00022692"/>
    </source>
</evidence>
<dbReference type="InterPro" id="IPR017871">
    <property type="entry name" value="ABC_transporter-like_CS"/>
</dbReference>
<feature type="transmembrane region" description="Helical" evidence="10">
    <location>
        <begin position="299"/>
        <end position="319"/>
    </location>
</feature>
<keyword evidence="6" id="KW-0547">Nucleotide-binding</keyword>
<evidence type="ECO:0000313" key="14">
    <source>
        <dbReference type="EMBL" id="PWW03695.1"/>
    </source>
</evidence>
<dbReference type="InterPro" id="IPR039421">
    <property type="entry name" value="Type_1_exporter"/>
</dbReference>
<dbReference type="SUPFAM" id="SSF52540">
    <property type="entry name" value="P-loop containing nucleoside triphosphate hydrolases"/>
    <property type="match status" value="1"/>
</dbReference>
<dbReference type="Pfam" id="PF03412">
    <property type="entry name" value="Peptidase_C39"/>
    <property type="match status" value="1"/>
</dbReference>
<organism evidence="14 15">
    <name type="scientific">Hoeflea marina</name>
    <dbReference type="NCBI Taxonomy" id="274592"/>
    <lineage>
        <taxon>Bacteria</taxon>
        <taxon>Pseudomonadati</taxon>
        <taxon>Pseudomonadota</taxon>
        <taxon>Alphaproteobacteria</taxon>
        <taxon>Hyphomicrobiales</taxon>
        <taxon>Rhizobiaceae</taxon>
        <taxon>Hoeflea</taxon>
    </lineage>
</organism>
<feature type="transmembrane region" description="Helical" evidence="10">
    <location>
        <begin position="161"/>
        <end position="183"/>
    </location>
</feature>
<reference evidence="14 15" key="1">
    <citation type="submission" date="2018-05" db="EMBL/GenBank/DDBJ databases">
        <title>Genomic Encyclopedia of Type Strains, Phase IV (KMG-IV): sequencing the most valuable type-strain genomes for metagenomic binning, comparative biology and taxonomic classification.</title>
        <authorList>
            <person name="Goeker M."/>
        </authorList>
    </citation>
    <scope>NUCLEOTIDE SEQUENCE [LARGE SCALE GENOMIC DNA]</scope>
    <source>
        <strain evidence="14 15">DSM 16791</strain>
    </source>
</reference>
<evidence type="ECO:0000256" key="4">
    <source>
        <dbReference type="ARBA" id="ARBA00022475"/>
    </source>
</evidence>
<dbReference type="Pfam" id="PF00664">
    <property type="entry name" value="ABC_membrane"/>
    <property type="match status" value="1"/>
</dbReference>
<dbReference type="Gene3D" id="3.90.70.10">
    <property type="entry name" value="Cysteine proteinases"/>
    <property type="match status" value="1"/>
</dbReference>
<comment type="subcellular location">
    <subcellularLocation>
        <location evidence="1">Cell membrane</location>
        <topology evidence="1">Multi-pass membrane protein</topology>
    </subcellularLocation>
</comment>
<proteinExistence type="inferred from homology"/>
<dbReference type="GO" id="GO:0008233">
    <property type="term" value="F:peptidase activity"/>
    <property type="evidence" value="ECO:0007669"/>
    <property type="project" value="InterPro"/>
</dbReference>
<evidence type="ECO:0000259" key="12">
    <source>
        <dbReference type="PROSITE" id="PS50929"/>
    </source>
</evidence>
<feature type="transmembrane region" description="Helical" evidence="10">
    <location>
        <begin position="195"/>
        <end position="215"/>
    </location>
</feature>
<dbReference type="GO" id="GO:0030253">
    <property type="term" value="P:protein secretion by the type I secretion system"/>
    <property type="evidence" value="ECO:0007669"/>
    <property type="project" value="InterPro"/>
</dbReference>
<dbReference type="InterPro" id="IPR011527">
    <property type="entry name" value="ABC1_TM_dom"/>
</dbReference>
<dbReference type="SMART" id="SM00382">
    <property type="entry name" value="AAA"/>
    <property type="match status" value="1"/>
</dbReference>
<protein>
    <submittedName>
        <fullName evidence="14">HlyB family type I secretion system ABC transporter</fullName>
    </submittedName>
</protein>
<dbReference type="Proteomes" id="UP000246352">
    <property type="component" value="Unassembled WGS sequence"/>
</dbReference>
<dbReference type="GO" id="GO:0016887">
    <property type="term" value="F:ATP hydrolysis activity"/>
    <property type="evidence" value="ECO:0007669"/>
    <property type="project" value="InterPro"/>
</dbReference>
<keyword evidence="15" id="KW-1185">Reference proteome</keyword>
<dbReference type="PROSITE" id="PS50990">
    <property type="entry name" value="PEPTIDASE_C39"/>
    <property type="match status" value="1"/>
</dbReference>
<evidence type="ECO:0000256" key="6">
    <source>
        <dbReference type="ARBA" id="ARBA00022741"/>
    </source>
</evidence>
<gene>
    <name evidence="14" type="ORF">DFR52_101381</name>
</gene>
<dbReference type="InterPro" id="IPR003439">
    <property type="entry name" value="ABC_transporter-like_ATP-bd"/>
</dbReference>
<dbReference type="CDD" id="cd18588">
    <property type="entry name" value="ABC_6TM_CyaB_HlyB_like"/>
    <property type="match status" value="1"/>
</dbReference>
<dbReference type="Pfam" id="PF00005">
    <property type="entry name" value="ABC_tran"/>
    <property type="match status" value="1"/>
</dbReference>
<feature type="domain" description="ABC transporter" evidence="11">
    <location>
        <begin position="474"/>
        <end position="709"/>
    </location>
</feature>
<evidence type="ECO:0000259" key="11">
    <source>
        <dbReference type="PROSITE" id="PS50893"/>
    </source>
</evidence>
<dbReference type="InterPro" id="IPR010132">
    <property type="entry name" value="ATPase_T1SS_HlyB"/>
</dbReference>
<dbReference type="FunFam" id="1.20.1560.10:FF:000056">
    <property type="entry name" value="Alpha-hemolysin translocation ATP-binding protein HlyB"/>
    <property type="match status" value="1"/>
</dbReference>
<sequence length="718" mass="79045">MTSQSADTADDLIDTGAIGLVRILSLLGMPGDAAQLRHQFADPGKPMTAELLARAAKRLDLKARILKSRWDRLPGTPFPVLAEMKDGSFVILAGARDGAVLIQEPEARNVEQLEKAEFEARWSGRLLLVARRARLLGEGSRFDISWFVPAILKYRKLFGEVILASFFLQLAGLVSPLLFQVIIDKVLVHRGLTTLDVLMLALVAIALFEVTLGGLRTYIFSHTTNRIDVELGSRLYRHLVGLPLAYFENRQVGESVARVRELENIRDFITGSGLTLLIDLVFTSVFFVVMWHFSQMLTLIVLASIPFYVLLAVVVTPILRARLDEKFRHGARNQAFLVESITGIETLKALAVEPQSQRRWDEQLAAYVGASYRTANLGNIAGQITQLINKLTLAATLYFGALAVIEGNLTVGQLVAFNMLSGKVTGPILRLSQLWNDFQQARISVDRLGDILNTPSEPQYNPNRAALKRIEGGIRFDNVFFRYQPHLKDVLARVDLTIPPGQVVGIVGPSGSGKSTLTKLVQRMYVPTHGRVLIDGLDIASVDAGWLRRQVGVVLQENLLFSMSIRENIALVDPGMPFERVVAAATMAGADDFIAELSDGYDTHVGERGSNLSGGQRQRIAIARALIGQPRVLILDEATSALDYESERIIQQNMQQICRGRTVLIIAHRLSAVRHADRILTVEKGLVVEDGTHESLLEAGGRYAQLWDIQGSGASDAA</sequence>
<dbReference type="PANTHER" id="PTHR24221:SF647">
    <property type="entry name" value="BLL6336 PROTEIN"/>
    <property type="match status" value="1"/>
</dbReference>
<keyword evidence="7" id="KW-0067">ATP-binding</keyword>
<comment type="similarity">
    <text evidence="2">Belongs to the ABC transporter superfamily.</text>
</comment>
<dbReference type="GO" id="GO:0005524">
    <property type="term" value="F:ATP binding"/>
    <property type="evidence" value="ECO:0007669"/>
    <property type="project" value="UniProtKB-KW"/>
</dbReference>
<dbReference type="InterPro" id="IPR003593">
    <property type="entry name" value="AAA+_ATPase"/>
</dbReference>
<dbReference type="InterPro" id="IPR005074">
    <property type="entry name" value="Peptidase_C39"/>
</dbReference>
<feature type="domain" description="Peptidase C39" evidence="13">
    <location>
        <begin position="8"/>
        <end position="129"/>
    </location>
</feature>
<dbReference type="PROSITE" id="PS50929">
    <property type="entry name" value="ABC_TM1F"/>
    <property type="match status" value="1"/>
</dbReference>
<dbReference type="AlphaFoldDB" id="A0A317PSI2"/>
<keyword evidence="8 10" id="KW-1133">Transmembrane helix</keyword>
<feature type="domain" description="ABC transmembrane type-1" evidence="12">
    <location>
        <begin position="161"/>
        <end position="440"/>
    </location>
</feature>
<dbReference type="PROSITE" id="PS50893">
    <property type="entry name" value="ABC_TRANSPORTER_2"/>
    <property type="match status" value="1"/>
</dbReference>
<evidence type="ECO:0000256" key="3">
    <source>
        <dbReference type="ARBA" id="ARBA00022448"/>
    </source>
</evidence>
<dbReference type="GO" id="GO:0030256">
    <property type="term" value="C:type I protein secretion system complex"/>
    <property type="evidence" value="ECO:0007669"/>
    <property type="project" value="InterPro"/>
</dbReference>